<organism evidence="2 3">
    <name type="scientific">Monilinia vaccinii-corymbosi</name>
    <dbReference type="NCBI Taxonomy" id="61207"/>
    <lineage>
        <taxon>Eukaryota</taxon>
        <taxon>Fungi</taxon>
        <taxon>Dikarya</taxon>
        <taxon>Ascomycota</taxon>
        <taxon>Pezizomycotina</taxon>
        <taxon>Leotiomycetes</taxon>
        <taxon>Helotiales</taxon>
        <taxon>Sclerotiniaceae</taxon>
        <taxon>Monilinia</taxon>
    </lineage>
</organism>
<dbReference type="EMBL" id="CP063407">
    <property type="protein sequence ID" value="QSZ32746.1"/>
    <property type="molecule type" value="Genomic_DNA"/>
</dbReference>
<sequence length="64" mass="6741">MSNQGYYNPNQPPYGGQPQYPPNAYGGPPPPGQYQQGPPPAPNAVREAAKIITFTAPTCATLPT</sequence>
<gene>
    <name evidence="2" type="ORF">DSL72_002325</name>
</gene>
<dbReference type="AlphaFoldDB" id="A0A8A3PCB6"/>
<name>A0A8A3PCB6_9HELO</name>
<keyword evidence="3" id="KW-1185">Reference proteome</keyword>
<proteinExistence type="predicted"/>
<reference evidence="2" key="1">
    <citation type="submission" date="2020-10" db="EMBL/GenBank/DDBJ databases">
        <title>Genome Sequence of Monilinia vaccinii-corymbosi Sheds Light on Mummy Berry Disease Infection of Blueberry and Mating Type.</title>
        <authorList>
            <person name="Yow A.G."/>
            <person name="Zhang Y."/>
            <person name="Bansal K."/>
            <person name="Eacker S.M."/>
            <person name="Sullivan S."/>
            <person name="Liachko I."/>
            <person name="Cubeta M.A."/>
            <person name="Rollins J.A."/>
            <person name="Ashrafi H."/>
        </authorList>
    </citation>
    <scope>NUCLEOTIDE SEQUENCE</scope>
    <source>
        <strain evidence="2">RL-1</strain>
    </source>
</reference>
<dbReference type="Proteomes" id="UP000672032">
    <property type="component" value="Chromosome 3"/>
</dbReference>
<feature type="compositionally biased region" description="Pro residues" evidence="1">
    <location>
        <begin position="27"/>
        <end position="42"/>
    </location>
</feature>
<feature type="compositionally biased region" description="Low complexity" evidence="1">
    <location>
        <begin position="1"/>
        <end position="26"/>
    </location>
</feature>
<evidence type="ECO:0000313" key="3">
    <source>
        <dbReference type="Proteomes" id="UP000672032"/>
    </source>
</evidence>
<protein>
    <recommendedName>
        <fullName evidence="4">Cysteine-rich transmembrane CYSTM domain-containing protein</fullName>
    </recommendedName>
</protein>
<feature type="region of interest" description="Disordered" evidence="1">
    <location>
        <begin position="1"/>
        <end position="43"/>
    </location>
</feature>
<evidence type="ECO:0000256" key="1">
    <source>
        <dbReference type="SAM" id="MobiDB-lite"/>
    </source>
</evidence>
<evidence type="ECO:0008006" key="4">
    <source>
        <dbReference type="Google" id="ProtNLM"/>
    </source>
</evidence>
<evidence type="ECO:0000313" key="2">
    <source>
        <dbReference type="EMBL" id="QSZ32746.1"/>
    </source>
</evidence>
<accession>A0A8A3PCB6</accession>